<feature type="compositionally biased region" description="Basic residues" evidence="1">
    <location>
        <begin position="33"/>
        <end position="44"/>
    </location>
</feature>
<organism evidence="2 3">
    <name type="scientific">Oryza sativa subsp. japonica</name>
    <name type="common">Rice</name>
    <dbReference type="NCBI Taxonomy" id="39947"/>
    <lineage>
        <taxon>Eukaryota</taxon>
        <taxon>Viridiplantae</taxon>
        <taxon>Streptophyta</taxon>
        <taxon>Embryophyta</taxon>
        <taxon>Tracheophyta</taxon>
        <taxon>Spermatophyta</taxon>
        <taxon>Magnoliopsida</taxon>
        <taxon>Liliopsida</taxon>
        <taxon>Poales</taxon>
        <taxon>Poaceae</taxon>
        <taxon>BOP clade</taxon>
        <taxon>Oryzoideae</taxon>
        <taxon>Oryzeae</taxon>
        <taxon>Oryzinae</taxon>
        <taxon>Oryza</taxon>
        <taxon>Oryza sativa</taxon>
    </lineage>
</organism>
<dbReference type="EMBL" id="AP003909">
    <property type="protein sequence ID" value="BAD08927.1"/>
    <property type="molecule type" value="Genomic_DNA"/>
</dbReference>
<dbReference type="Proteomes" id="UP000000763">
    <property type="component" value="Chromosome 8"/>
</dbReference>
<accession>Q6ZJN3</accession>
<evidence type="ECO:0000313" key="2">
    <source>
        <dbReference type="EMBL" id="BAD08927.1"/>
    </source>
</evidence>
<name>Q6ZJN3_ORYSJ</name>
<reference evidence="3" key="1">
    <citation type="journal article" date="2005" name="Nature">
        <title>The map-based sequence of the rice genome.</title>
        <authorList>
            <consortium name="International rice genome sequencing project (IRGSP)"/>
            <person name="Matsumoto T."/>
            <person name="Wu J."/>
            <person name="Kanamori H."/>
            <person name="Katayose Y."/>
            <person name="Fujisawa M."/>
            <person name="Namiki N."/>
            <person name="Mizuno H."/>
            <person name="Yamamoto K."/>
            <person name="Antonio B.A."/>
            <person name="Baba T."/>
            <person name="Sakata K."/>
            <person name="Nagamura Y."/>
            <person name="Aoki H."/>
            <person name="Arikawa K."/>
            <person name="Arita K."/>
            <person name="Bito T."/>
            <person name="Chiden Y."/>
            <person name="Fujitsuka N."/>
            <person name="Fukunaka R."/>
            <person name="Hamada M."/>
            <person name="Harada C."/>
            <person name="Hayashi A."/>
            <person name="Hijishita S."/>
            <person name="Honda M."/>
            <person name="Hosokawa S."/>
            <person name="Ichikawa Y."/>
            <person name="Idonuma A."/>
            <person name="Iijima M."/>
            <person name="Ikeda M."/>
            <person name="Ikeno M."/>
            <person name="Ito K."/>
            <person name="Ito S."/>
            <person name="Ito T."/>
            <person name="Ito Y."/>
            <person name="Ito Y."/>
            <person name="Iwabuchi A."/>
            <person name="Kamiya K."/>
            <person name="Karasawa W."/>
            <person name="Kurita K."/>
            <person name="Katagiri S."/>
            <person name="Kikuta A."/>
            <person name="Kobayashi H."/>
            <person name="Kobayashi N."/>
            <person name="Machita K."/>
            <person name="Maehara T."/>
            <person name="Masukawa M."/>
            <person name="Mizubayashi T."/>
            <person name="Mukai Y."/>
            <person name="Nagasaki H."/>
            <person name="Nagata Y."/>
            <person name="Naito S."/>
            <person name="Nakashima M."/>
            <person name="Nakama Y."/>
            <person name="Nakamichi Y."/>
            <person name="Nakamura M."/>
            <person name="Meguro A."/>
            <person name="Negishi M."/>
            <person name="Ohta I."/>
            <person name="Ohta T."/>
            <person name="Okamoto M."/>
            <person name="Ono N."/>
            <person name="Saji S."/>
            <person name="Sakaguchi M."/>
            <person name="Sakai K."/>
            <person name="Shibata M."/>
            <person name="Shimokawa T."/>
            <person name="Song J."/>
            <person name="Takazaki Y."/>
            <person name="Terasawa K."/>
            <person name="Tsugane M."/>
            <person name="Tsuji K."/>
            <person name="Ueda S."/>
            <person name="Waki K."/>
            <person name="Yamagata H."/>
            <person name="Yamamoto M."/>
            <person name="Yamamoto S."/>
            <person name="Yamane H."/>
            <person name="Yoshiki S."/>
            <person name="Yoshihara R."/>
            <person name="Yukawa K."/>
            <person name="Zhong H."/>
            <person name="Yano M."/>
            <person name="Yuan Q."/>
            <person name="Ouyang S."/>
            <person name="Liu J."/>
            <person name="Jones K.M."/>
            <person name="Gansberger K."/>
            <person name="Moffat K."/>
            <person name="Hill J."/>
            <person name="Bera J."/>
            <person name="Fadrosh D."/>
            <person name="Jin S."/>
            <person name="Johri S."/>
            <person name="Kim M."/>
            <person name="Overton L."/>
            <person name="Reardon M."/>
            <person name="Tsitrin T."/>
            <person name="Vuong H."/>
            <person name="Weaver B."/>
            <person name="Ciecko A."/>
            <person name="Tallon L."/>
            <person name="Jackson J."/>
            <person name="Pai G."/>
            <person name="Aken S.V."/>
            <person name="Utterback T."/>
            <person name="Reidmuller S."/>
            <person name="Feldblyum T."/>
            <person name="Hsiao J."/>
            <person name="Zismann V."/>
            <person name="Iobst S."/>
            <person name="de Vazeille A.R."/>
            <person name="Buell C.R."/>
            <person name="Ying K."/>
            <person name="Li Y."/>
            <person name="Lu T."/>
            <person name="Huang Y."/>
            <person name="Zhao Q."/>
            <person name="Feng Q."/>
            <person name="Zhang L."/>
            <person name="Zhu J."/>
            <person name="Weng Q."/>
            <person name="Mu J."/>
            <person name="Lu Y."/>
            <person name="Fan D."/>
            <person name="Liu Y."/>
            <person name="Guan J."/>
            <person name="Zhang Y."/>
            <person name="Yu S."/>
            <person name="Liu X."/>
            <person name="Zhang Y."/>
            <person name="Hong G."/>
            <person name="Han B."/>
            <person name="Choisne N."/>
            <person name="Demange N."/>
            <person name="Orjeda G."/>
            <person name="Samain S."/>
            <person name="Cattolico L."/>
            <person name="Pelletier E."/>
            <person name="Couloux A."/>
            <person name="Segurens B."/>
            <person name="Wincker P."/>
            <person name="D'Hont A."/>
            <person name="Scarpelli C."/>
            <person name="Weissenbach J."/>
            <person name="Salanoubat M."/>
            <person name="Quetier F."/>
            <person name="Yu Y."/>
            <person name="Kim H.R."/>
            <person name="Rambo T."/>
            <person name="Currie J."/>
            <person name="Collura K."/>
            <person name="Luo M."/>
            <person name="Yang T."/>
            <person name="Ammiraju J.S.S."/>
            <person name="Engler F."/>
            <person name="Soderlund C."/>
            <person name="Wing R.A."/>
            <person name="Palmer L.E."/>
            <person name="de la Bastide M."/>
            <person name="Spiegel L."/>
            <person name="Nascimento L."/>
            <person name="Zutavern T."/>
            <person name="O'Shaughnessy A."/>
            <person name="Dike S."/>
            <person name="Dedhia N."/>
            <person name="Preston R."/>
            <person name="Balija V."/>
            <person name="McCombie W.R."/>
            <person name="Chow T."/>
            <person name="Chen H."/>
            <person name="Chung M."/>
            <person name="Chen C."/>
            <person name="Shaw J."/>
            <person name="Wu H."/>
            <person name="Hsiao K."/>
            <person name="Chao Y."/>
            <person name="Chu M."/>
            <person name="Cheng C."/>
            <person name="Hour A."/>
            <person name="Lee P."/>
            <person name="Lin S."/>
            <person name="Lin Y."/>
            <person name="Liou J."/>
            <person name="Liu S."/>
            <person name="Hsing Y."/>
            <person name="Raghuvanshi S."/>
            <person name="Mohanty A."/>
            <person name="Bharti A.K."/>
            <person name="Gaur A."/>
            <person name="Gupta V."/>
            <person name="Kumar D."/>
            <person name="Ravi V."/>
            <person name="Vij S."/>
            <person name="Kapur A."/>
            <person name="Khurana P."/>
            <person name="Khurana P."/>
            <person name="Khurana J.P."/>
            <person name="Tyagi A.K."/>
            <person name="Gaikwad K."/>
            <person name="Singh A."/>
            <person name="Dalal V."/>
            <person name="Srivastava S."/>
            <person name="Dixit A."/>
            <person name="Pal A.K."/>
            <person name="Ghazi I.A."/>
            <person name="Yadav M."/>
            <person name="Pandit A."/>
            <person name="Bhargava A."/>
            <person name="Sureshbabu K."/>
            <person name="Batra K."/>
            <person name="Sharma T.R."/>
            <person name="Mohapatra T."/>
            <person name="Singh N.K."/>
            <person name="Messing J."/>
            <person name="Nelson A.B."/>
            <person name="Fuks G."/>
            <person name="Kavchok S."/>
            <person name="Keizer G."/>
            <person name="Linton E."/>
            <person name="Llaca V."/>
            <person name="Song R."/>
            <person name="Tanyolac B."/>
            <person name="Young S."/>
            <person name="Ho-Il K."/>
            <person name="Hahn J.H."/>
            <person name="Sangsakoo G."/>
            <person name="Vanavichit A."/>
            <person name="de Mattos Luiz.A.T."/>
            <person name="Zimmer P.D."/>
            <person name="Malone G."/>
            <person name="Dellagostin O."/>
            <person name="de Oliveira A.C."/>
            <person name="Bevan M."/>
            <person name="Bancroft I."/>
            <person name="Minx P."/>
            <person name="Cordum H."/>
            <person name="Wilson R."/>
            <person name="Cheng Z."/>
            <person name="Jin W."/>
            <person name="Jiang J."/>
            <person name="Leong S.A."/>
            <person name="Iwama H."/>
            <person name="Gojobori T."/>
            <person name="Itoh T."/>
            <person name="Niimura Y."/>
            <person name="Fujii Y."/>
            <person name="Habara T."/>
            <person name="Sakai H."/>
            <person name="Sato Y."/>
            <person name="Wilson G."/>
            <person name="Kumar K."/>
            <person name="McCouch S."/>
            <person name="Juretic N."/>
            <person name="Hoen D."/>
            <person name="Wright S."/>
            <person name="Bruskiewich R."/>
            <person name="Bureau T."/>
            <person name="Miyao A."/>
            <person name="Hirochika H."/>
            <person name="Nishikawa T."/>
            <person name="Kadowaki K."/>
            <person name="Sugiura M."/>
            <person name="Burr B."/>
            <person name="Sasaki T."/>
        </authorList>
    </citation>
    <scope>NUCLEOTIDE SEQUENCE [LARGE SCALE GENOMIC DNA]</scope>
    <source>
        <strain evidence="3">cv. Nipponbare</strain>
    </source>
</reference>
<gene>
    <name evidence="2" type="primary">OJ1300_E01.4</name>
</gene>
<dbReference type="AlphaFoldDB" id="Q6ZJN3"/>
<proteinExistence type="predicted"/>
<feature type="region of interest" description="Disordered" evidence="1">
    <location>
        <begin position="21"/>
        <end position="50"/>
    </location>
</feature>
<evidence type="ECO:0000313" key="3">
    <source>
        <dbReference type="Proteomes" id="UP000000763"/>
    </source>
</evidence>
<reference evidence="3" key="2">
    <citation type="journal article" date="2008" name="Nucleic Acids Res.">
        <title>The rice annotation project database (RAP-DB): 2008 update.</title>
        <authorList>
            <consortium name="The rice annotation project (RAP)"/>
        </authorList>
    </citation>
    <scope>GENOME REANNOTATION</scope>
    <source>
        <strain evidence="3">cv. Nipponbare</strain>
    </source>
</reference>
<evidence type="ECO:0000256" key="1">
    <source>
        <dbReference type="SAM" id="MobiDB-lite"/>
    </source>
</evidence>
<sequence length="50" mass="5626">MVSNIMENHVQELCVAASRVGVMNDKEGDKPTAKNKREKKKKKLEQRDGG</sequence>
<protein>
    <submittedName>
        <fullName evidence="2">Uncharacterized protein</fullName>
    </submittedName>
</protein>